<dbReference type="SMART" id="SM00091">
    <property type="entry name" value="PAS"/>
    <property type="match status" value="2"/>
</dbReference>
<dbReference type="Pfam" id="PF03924">
    <property type="entry name" value="CHASE"/>
    <property type="match status" value="1"/>
</dbReference>
<dbReference type="InterPro" id="IPR000700">
    <property type="entry name" value="PAS-assoc_C"/>
</dbReference>
<dbReference type="SMART" id="SM01079">
    <property type="entry name" value="CHASE"/>
    <property type="match status" value="1"/>
</dbReference>
<keyword evidence="6" id="KW-1133">Transmembrane helix</keyword>
<keyword evidence="5 11" id="KW-0418">Kinase</keyword>
<organism evidence="11 12">
    <name type="scientific">Christiangramia salexigens</name>
    <dbReference type="NCBI Taxonomy" id="1913577"/>
    <lineage>
        <taxon>Bacteria</taxon>
        <taxon>Pseudomonadati</taxon>
        <taxon>Bacteroidota</taxon>
        <taxon>Flavobacteriia</taxon>
        <taxon>Flavobacteriales</taxon>
        <taxon>Flavobacteriaceae</taxon>
        <taxon>Christiangramia</taxon>
    </lineage>
</organism>
<dbReference type="PROSITE" id="PS50109">
    <property type="entry name" value="HIS_KIN"/>
    <property type="match status" value="1"/>
</dbReference>
<dbReference type="RefSeq" id="WP_072553065.1">
    <property type="nucleotide sequence ID" value="NZ_CP018153.1"/>
</dbReference>
<proteinExistence type="predicted"/>
<dbReference type="Gene3D" id="3.30.565.10">
    <property type="entry name" value="Histidine kinase-like ATPase, C-terminal domain"/>
    <property type="match status" value="1"/>
</dbReference>
<dbReference type="InterPro" id="IPR035965">
    <property type="entry name" value="PAS-like_dom_sf"/>
</dbReference>
<dbReference type="CDD" id="cd00130">
    <property type="entry name" value="PAS"/>
    <property type="match status" value="2"/>
</dbReference>
<name>A0A1L3J5K2_9FLAO</name>
<dbReference type="EMBL" id="CP018153">
    <property type="protein sequence ID" value="APG60418.1"/>
    <property type="molecule type" value="Genomic_DNA"/>
</dbReference>
<evidence type="ECO:0000256" key="6">
    <source>
        <dbReference type="SAM" id="Phobius"/>
    </source>
</evidence>
<evidence type="ECO:0000259" key="7">
    <source>
        <dbReference type="PROSITE" id="PS50109"/>
    </source>
</evidence>
<evidence type="ECO:0000259" key="9">
    <source>
        <dbReference type="PROSITE" id="PS50113"/>
    </source>
</evidence>
<evidence type="ECO:0000256" key="2">
    <source>
        <dbReference type="ARBA" id="ARBA00012438"/>
    </source>
</evidence>
<keyword evidence="4" id="KW-0808">Transferase</keyword>
<dbReference type="PROSITE" id="PS50839">
    <property type="entry name" value="CHASE"/>
    <property type="match status" value="1"/>
</dbReference>
<feature type="domain" description="PAC" evidence="9">
    <location>
        <begin position="372"/>
        <end position="424"/>
    </location>
</feature>
<dbReference type="Pfam" id="PF13426">
    <property type="entry name" value="PAS_9"/>
    <property type="match status" value="1"/>
</dbReference>
<evidence type="ECO:0000256" key="4">
    <source>
        <dbReference type="ARBA" id="ARBA00022679"/>
    </source>
</evidence>
<evidence type="ECO:0000313" key="11">
    <source>
        <dbReference type="EMBL" id="APG60418.1"/>
    </source>
</evidence>
<feature type="domain" description="Histidine kinase" evidence="7">
    <location>
        <begin position="569"/>
        <end position="779"/>
    </location>
</feature>
<dbReference type="InterPro" id="IPR006189">
    <property type="entry name" value="CHASE_dom"/>
</dbReference>
<keyword evidence="6" id="KW-0812">Transmembrane</keyword>
<evidence type="ECO:0000259" key="8">
    <source>
        <dbReference type="PROSITE" id="PS50112"/>
    </source>
</evidence>
<sequence>MTKISNPTTSRKPVFIGFIAAVILIGIGSFMLWQRYQILIESRQREMAGIIDVVEQNIDQSLKYSYSAALSLALQIDENGEIDNFEEFASQLVESNPNIDAIETVPNGIIKEVYPYEENKDAINYNILEDSTRNEEAFKAIEKQRMFFAGPFELKQGGLAIVGRLPVFIKDKFWGFSAVIIHFENLIDQSGINELANEKYRFQFSKVNPVTDKEEFFLDGIKGLDRSYSEVIILPDGDWKVYIIPVNPDAPLRSIIPVIFLIIFLGIAFGWIIYNAMKQPVILAEKLKEQAADLEQSELHFRTIFNQAAIGMARVDSNTGMILETNQKLQELLGYTDEEFRQMEHTAISYPSDKDINVQLFKKLCRNEIREYNLKKRLIRRDGQSIWIKLNVSALWPKGEKPTSHIALVEDISARVQAKKELIDNEKRFRALVENSNEVILILNDVGSPIYNSPSLKRITGYDDLKNFGEDILSFVHKNDQKFVRDKLKLAMRNHGTPISDVIMRVRTQTDRWIWMNATITNLLNEKKVEGFVVNLRDITEKKQAEINLMKSYDFVMEQNKRLLNFAYIVSHNLRSHSSNLESILELYGMEDSEEEKENYIELLNSVSKNLNQSLHDLNEVVSINTNIEITTEKLKVSDYLDKTIEVLKLQIRQKNAEIINEVPEDMVVSFNVSYLESILLNFITNALRYSKKGRDPKIVVKGYLHDDQWVLAVSDNGIGIDMKRHGDKVFGLYKTFSNRSDSRGVGLFITKNQINAMGGDVTVESEVNVGTTFKVFFK</sequence>
<keyword evidence="12" id="KW-1185">Reference proteome</keyword>
<gene>
    <name evidence="11" type="ORF">LPB144_08370</name>
</gene>
<dbReference type="InterPro" id="IPR013655">
    <property type="entry name" value="PAS_fold_3"/>
</dbReference>
<dbReference type="SUPFAM" id="SSF55874">
    <property type="entry name" value="ATPase domain of HSP90 chaperone/DNA topoisomerase II/histidine kinase"/>
    <property type="match status" value="1"/>
</dbReference>
<dbReference type="Gene3D" id="3.30.450.20">
    <property type="entry name" value="PAS domain"/>
    <property type="match status" value="2"/>
</dbReference>
<dbReference type="InterPro" id="IPR004358">
    <property type="entry name" value="Sig_transdc_His_kin-like_C"/>
</dbReference>
<dbReference type="PRINTS" id="PR00344">
    <property type="entry name" value="BCTRLSENSOR"/>
</dbReference>
<feature type="domain" description="CHASE" evidence="10">
    <location>
        <begin position="106"/>
        <end position="201"/>
    </location>
</feature>
<reference evidence="11 12" key="1">
    <citation type="submission" date="2016-11" db="EMBL/GenBank/DDBJ databases">
        <title>Gramella sp. LPB0144 isolated from marine environment.</title>
        <authorList>
            <person name="Kim E."/>
            <person name="Yi H."/>
        </authorList>
    </citation>
    <scope>NUCLEOTIDE SEQUENCE [LARGE SCALE GENOMIC DNA]</scope>
    <source>
        <strain evidence="11 12">LPB0144</strain>
    </source>
</reference>
<protein>
    <recommendedName>
        <fullName evidence="2">histidine kinase</fullName>
        <ecNumber evidence="2">2.7.13.3</ecNumber>
    </recommendedName>
</protein>
<dbReference type="PROSITE" id="PS50112">
    <property type="entry name" value="PAS"/>
    <property type="match status" value="2"/>
</dbReference>
<dbReference type="EC" id="2.7.13.3" evidence="2"/>
<dbReference type="InterPro" id="IPR036890">
    <property type="entry name" value="HATPase_C_sf"/>
</dbReference>
<dbReference type="Pfam" id="PF02518">
    <property type="entry name" value="HATPase_c"/>
    <property type="match status" value="1"/>
</dbReference>
<dbReference type="PANTHER" id="PTHR43304">
    <property type="entry name" value="PHYTOCHROME-LIKE PROTEIN CPH1"/>
    <property type="match status" value="1"/>
</dbReference>
<feature type="domain" description="PAC" evidence="9">
    <location>
        <begin position="500"/>
        <end position="551"/>
    </location>
</feature>
<evidence type="ECO:0000259" key="10">
    <source>
        <dbReference type="PROSITE" id="PS50839"/>
    </source>
</evidence>
<dbReference type="PANTHER" id="PTHR43304:SF1">
    <property type="entry name" value="PAC DOMAIN-CONTAINING PROTEIN"/>
    <property type="match status" value="1"/>
</dbReference>
<dbReference type="InterPro" id="IPR000014">
    <property type="entry name" value="PAS"/>
</dbReference>
<dbReference type="KEGG" id="grl:LPB144_08370"/>
<keyword evidence="3" id="KW-0597">Phosphoprotein</keyword>
<feature type="transmembrane region" description="Helical" evidence="6">
    <location>
        <begin position="255"/>
        <end position="274"/>
    </location>
</feature>
<dbReference type="SUPFAM" id="SSF55785">
    <property type="entry name" value="PYP-like sensor domain (PAS domain)"/>
    <property type="match status" value="2"/>
</dbReference>
<keyword evidence="6" id="KW-0472">Membrane</keyword>
<dbReference type="Pfam" id="PF08447">
    <property type="entry name" value="PAS_3"/>
    <property type="match status" value="1"/>
</dbReference>
<dbReference type="GO" id="GO:0004673">
    <property type="term" value="F:protein histidine kinase activity"/>
    <property type="evidence" value="ECO:0007669"/>
    <property type="project" value="UniProtKB-EC"/>
</dbReference>
<dbReference type="PROSITE" id="PS50113">
    <property type="entry name" value="PAC"/>
    <property type="match status" value="2"/>
</dbReference>
<dbReference type="STRING" id="1913577.LPB144_08370"/>
<dbReference type="InterPro" id="IPR003594">
    <property type="entry name" value="HATPase_dom"/>
</dbReference>
<dbReference type="AlphaFoldDB" id="A0A1L3J5K2"/>
<feature type="domain" description="PAS" evidence="8">
    <location>
        <begin position="425"/>
        <end position="495"/>
    </location>
</feature>
<evidence type="ECO:0000256" key="3">
    <source>
        <dbReference type="ARBA" id="ARBA00022553"/>
    </source>
</evidence>
<evidence type="ECO:0000313" key="12">
    <source>
        <dbReference type="Proteomes" id="UP000182510"/>
    </source>
</evidence>
<dbReference type="OrthoDB" id="5522855at2"/>
<feature type="transmembrane region" description="Helical" evidence="6">
    <location>
        <begin position="14"/>
        <end position="33"/>
    </location>
</feature>
<dbReference type="InterPro" id="IPR001610">
    <property type="entry name" value="PAC"/>
</dbReference>
<feature type="domain" description="PAS" evidence="8">
    <location>
        <begin position="297"/>
        <end position="368"/>
    </location>
</feature>
<dbReference type="SMART" id="SM00086">
    <property type="entry name" value="PAC"/>
    <property type="match status" value="2"/>
</dbReference>
<evidence type="ECO:0000256" key="5">
    <source>
        <dbReference type="ARBA" id="ARBA00022777"/>
    </source>
</evidence>
<dbReference type="InterPro" id="IPR005467">
    <property type="entry name" value="His_kinase_dom"/>
</dbReference>
<dbReference type="SMART" id="SM00387">
    <property type="entry name" value="HATPase_c"/>
    <property type="match status" value="1"/>
</dbReference>
<dbReference type="Proteomes" id="UP000182510">
    <property type="component" value="Chromosome"/>
</dbReference>
<dbReference type="NCBIfam" id="TIGR00229">
    <property type="entry name" value="sensory_box"/>
    <property type="match status" value="2"/>
</dbReference>
<dbReference type="InterPro" id="IPR052162">
    <property type="entry name" value="Sensor_kinase/Photoreceptor"/>
</dbReference>
<evidence type="ECO:0000256" key="1">
    <source>
        <dbReference type="ARBA" id="ARBA00000085"/>
    </source>
</evidence>
<accession>A0A1L3J5K2</accession>
<comment type="catalytic activity">
    <reaction evidence="1">
        <text>ATP + protein L-histidine = ADP + protein N-phospho-L-histidine.</text>
        <dbReference type="EC" id="2.7.13.3"/>
    </reaction>
</comment>